<accession>A0ABU7MS84</accession>
<evidence type="ECO:0000256" key="2">
    <source>
        <dbReference type="SAM" id="Phobius"/>
    </source>
</evidence>
<reference evidence="3 4" key="1">
    <citation type="submission" date="2024-01" db="EMBL/GenBank/DDBJ databases">
        <title>Draft genome sequence of Gordonia sp. PKS22-38.</title>
        <authorList>
            <person name="Suphannarot A."/>
            <person name="Mingma R."/>
        </authorList>
    </citation>
    <scope>NUCLEOTIDE SEQUENCE [LARGE SCALE GENOMIC DNA]</scope>
    <source>
        <strain evidence="3 4">PKS22-38</strain>
    </source>
</reference>
<name>A0ABU7MS84_9ACTN</name>
<evidence type="ECO:0000256" key="1">
    <source>
        <dbReference type="SAM" id="MobiDB-lite"/>
    </source>
</evidence>
<dbReference type="EMBL" id="JAZDUE010000006">
    <property type="protein sequence ID" value="MEE4023181.1"/>
    <property type="molecule type" value="Genomic_DNA"/>
</dbReference>
<dbReference type="Proteomes" id="UP001335729">
    <property type="component" value="Unassembled WGS sequence"/>
</dbReference>
<keyword evidence="4" id="KW-1185">Reference proteome</keyword>
<comment type="caution">
    <text evidence="3">The sequence shown here is derived from an EMBL/GenBank/DDBJ whole genome shotgun (WGS) entry which is preliminary data.</text>
</comment>
<keyword evidence="2" id="KW-0812">Transmembrane</keyword>
<organism evidence="3 4">
    <name type="scientific">Gordonia prachuapensis</name>
    <dbReference type="NCBI Taxonomy" id="3115651"/>
    <lineage>
        <taxon>Bacteria</taxon>
        <taxon>Bacillati</taxon>
        <taxon>Actinomycetota</taxon>
        <taxon>Actinomycetes</taxon>
        <taxon>Mycobacteriales</taxon>
        <taxon>Gordoniaceae</taxon>
        <taxon>Gordonia</taxon>
    </lineage>
</organism>
<feature type="region of interest" description="Disordered" evidence="1">
    <location>
        <begin position="126"/>
        <end position="145"/>
    </location>
</feature>
<evidence type="ECO:0000313" key="3">
    <source>
        <dbReference type="EMBL" id="MEE4023181.1"/>
    </source>
</evidence>
<feature type="transmembrane region" description="Helical" evidence="2">
    <location>
        <begin position="75"/>
        <end position="98"/>
    </location>
</feature>
<feature type="compositionally biased region" description="Acidic residues" evidence="1">
    <location>
        <begin position="211"/>
        <end position="234"/>
    </location>
</feature>
<keyword evidence="2" id="KW-0472">Membrane</keyword>
<gene>
    <name evidence="3" type="ORF">V1Y59_08840</name>
</gene>
<feature type="region of interest" description="Disordered" evidence="1">
    <location>
        <begin position="155"/>
        <end position="286"/>
    </location>
</feature>
<sequence>MTLTHDIAVDDEQPDTSGRERLTDGAKARTTRSRAAQRAIARREKRREREARVTERAEARSATRPRSSVPLRARITGVPFVVPVIALLVVGLGLSLWLSTKAAADSYKLGVERQENQALVDRRDSLKRTYESGNSAPELSDKASQLGMIPAQNPARMVVDGPGKPRIIGEPEPAQGRALRSINPPTEPDPVETIDPKEVDDSQGLPGTATDSDESGGADDSNETADTTEPDDAQTPEAAAGQAPANGGQADPAPGATRPTSPTVAPAPNVLPPNGNAPSSNSAESR</sequence>
<feature type="region of interest" description="Disordered" evidence="1">
    <location>
        <begin position="1"/>
        <end position="67"/>
    </location>
</feature>
<evidence type="ECO:0008006" key="5">
    <source>
        <dbReference type="Google" id="ProtNLM"/>
    </source>
</evidence>
<protein>
    <recommendedName>
        <fullName evidence="5">Cell division protein FtsL</fullName>
    </recommendedName>
</protein>
<feature type="compositionally biased region" description="Polar residues" evidence="1">
    <location>
        <begin position="276"/>
        <end position="286"/>
    </location>
</feature>
<feature type="compositionally biased region" description="Low complexity" evidence="1">
    <location>
        <begin position="235"/>
        <end position="256"/>
    </location>
</feature>
<feature type="compositionally biased region" description="Basic and acidic residues" evidence="1">
    <location>
        <begin position="47"/>
        <end position="61"/>
    </location>
</feature>
<proteinExistence type="predicted"/>
<feature type="compositionally biased region" description="Basic and acidic residues" evidence="1">
    <location>
        <begin position="17"/>
        <end position="27"/>
    </location>
</feature>
<dbReference type="RefSeq" id="WP_330504458.1">
    <property type="nucleotide sequence ID" value="NZ_JAZDUE010000006.1"/>
</dbReference>
<evidence type="ECO:0000313" key="4">
    <source>
        <dbReference type="Proteomes" id="UP001335729"/>
    </source>
</evidence>
<keyword evidence="2" id="KW-1133">Transmembrane helix</keyword>